<dbReference type="RefSeq" id="XP_013379210.1">
    <property type="nucleotide sequence ID" value="XM_013523756.1"/>
</dbReference>
<dbReference type="PANTHER" id="PTHR10504">
    <property type="entry name" value="BACTERICIDAL PERMEABILITY-INCREASING BPI PROTEIN-RELATED"/>
    <property type="match status" value="1"/>
</dbReference>
<dbReference type="InterPro" id="IPR017942">
    <property type="entry name" value="Lipid-bd_serum_glycop_N"/>
</dbReference>
<gene>
    <name evidence="8" type="primary">LOC106150773</name>
</gene>
<dbReference type="FunFam" id="3.15.10.10:FF:000001">
    <property type="entry name" value="phospholipid transfer protein-like"/>
    <property type="match status" value="1"/>
</dbReference>
<evidence type="ECO:0000256" key="4">
    <source>
        <dbReference type="SAM" id="SignalP"/>
    </source>
</evidence>
<feature type="domain" description="Lipid-binding serum glycoprotein C-terminal" evidence="6">
    <location>
        <begin position="274"/>
        <end position="440"/>
    </location>
</feature>
<name>A0A1S3GZA3_LINAN</name>
<dbReference type="KEGG" id="lak:106150773"/>
<feature type="signal peptide" evidence="4">
    <location>
        <begin position="1"/>
        <end position="26"/>
    </location>
</feature>
<dbReference type="InterPro" id="IPR032942">
    <property type="entry name" value="BPI/LBP/Plunc"/>
</dbReference>
<evidence type="ECO:0000256" key="1">
    <source>
        <dbReference type="ARBA" id="ARBA00007292"/>
    </source>
</evidence>
<reference evidence="8" key="1">
    <citation type="submission" date="2025-08" db="UniProtKB">
        <authorList>
            <consortium name="RefSeq"/>
        </authorList>
    </citation>
    <scope>IDENTIFICATION</scope>
    <source>
        <tissue evidence="8">Gonads</tissue>
    </source>
</reference>
<proteinExistence type="inferred from homology"/>
<sequence>MMAFLASNIAVIIIVGLIGCVKVGEAVNPGLKVRITQVGLNFAEKSLVDNLGRKIAGTHIDDQHGTADVGIGKIDYDITNLQITAFNRPQSHMSVLPGSGLGWRTSGGHIQLHGDWRYKSRGWIKISDHGSFDISVDGIDFQLAVGLGKDFNGRPSIAVRQCNAGLGSVRVTLHGGASWLYNLFRGSIERPIKEKVSSLLCPAARKEIDNNAERHLANLKVTTKVGNDLELDYRLIQPPQFHTGYVESFHKGLLRWTTDKTDPPVEAPDMPEIASSTRMVYVQMSEYVMNTAGYVLHKHGLLRYYLTSIDVPEDQRHYFKTSCEGEKTCMGRIVPQVGEKFPNCTVSMDLRTTEPPTLSVTAGKISGHFRGDMRFYVKHPEQPKNIYVFTALSTLNVSLNISVRGDNLAANVGPSRIQFDVKDSTIGPITVCQRVFPLVA</sequence>
<dbReference type="OrthoDB" id="10255543at2759"/>
<feature type="domain" description="Lipid-binding serum glycoprotein N-terminal" evidence="5">
    <location>
        <begin position="34"/>
        <end position="259"/>
    </location>
</feature>
<dbReference type="Pfam" id="PF02886">
    <property type="entry name" value="LBP_BPI_CETP_C"/>
    <property type="match status" value="1"/>
</dbReference>
<dbReference type="SUPFAM" id="SSF55394">
    <property type="entry name" value="Bactericidal permeability-increasing protein, BPI"/>
    <property type="match status" value="2"/>
</dbReference>
<dbReference type="Proteomes" id="UP000085678">
    <property type="component" value="Unplaced"/>
</dbReference>
<dbReference type="InParanoid" id="A0A1S3GZA3"/>
<evidence type="ECO:0000256" key="3">
    <source>
        <dbReference type="ARBA" id="ARBA00023180"/>
    </source>
</evidence>
<dbReference type="GO" id="GO:0008289">
    <property type="term" value="F:lipid binding"/>
    <property type="evidence" value="ECO:0007669"/>
    <property type="project" value="InterPro"/>
</dbReference>
<evidence type="ECO:0000256" key="2">
    <source>
        <dbReference type="ARBA" id="ARBA00023157"/>
    </source>
</evidence>
<organism evidence="7 8">
    <name type="scientific">Lingula anatina</name>
    <name type="common">Brachiopod</name>
    <name type="synonym">Lingula unguis</name>
    <dbReference type="NCBI Taxonomy" id="7574"/>
    <lineage>
        <taxon>Eukaryota</taxon>
        <taxon>Metazoa</taxon>
        <taxon>Spiralia</taxon>
        <taxon>Lophotrochozoa</taxon>
        <taxon>Brachiopoda</taxon>
        <taxon>Linguliformea</taxon>
        <taxon>Lingulata</taxon>
        <taxon>Lingulida</taxon>
        <taxon>Linguloidea</taxon>
        <taxon>Lingulidae</taxon>
        <taxon>Lingula</taxon>
    </lineage>
</organism>
<dbReference type="GO" id="GO:0005615">
    <property type="term" value="C:extracellular space"/>
    <property type="evidence" value="ECO:0007669"/>
    <property type="project" value="TreeGrafter"/>
</dbReference>
<protein>
    <submittedName>
        <fullName evidence="8">Bactericidal permeability-increasing protein-like</fullName>
    </submittedName>
</protein>
<keyword evidence="4" id="KW-0732">Signal</keyword>
<keyword evidence="7" id="KW-1185">Reference proteome</keyword>
<evidence type="ECO:0000259" key="5">
    <source>
        <dbReference type="SMART" id="SM00328"/>
    </source>
</evidence>
<evidence type="ECO:0000313" key="8">
    <source>
        <dbReference type="RefSeq" id="XP_013379210.1"/>
    </source>
</evidence>
<evidence type="ECO:0000313" key="7">
    <source>
        <dbReference type="Proteomes" id="UP000085678"/>
    </source>
</evidence>
<dbReference type="SMART" id="SM00329">
    <property type="entry name" value="BPI2"/>
    <property type="match status" value="1"/>
</dbReference>
<dbReference type="Pfam" id="PF01273">
    <property type="entry name" value="LBP_BPI_CETP"/>
    <property type="match status" value="1"/>
</dbReference>
<dbReference type="GeneID" id="106150773"/>
<dbReference type="AlphaFoldDB" id="A0A1S3GZA3"/>
<feature type="chain" id="PRO_5010262691" evidence="4">
    <location>
        <begin position="27"/>
        <end position="440"/>
    </location>
</feature>
<comment type="similarity">
    <text evidence="1">Belongs to the BPI/LBP/Plunc superfamily. BPI/LBP family.</text>
</comment>
<keyword evidence="3" id="KW-0325">Glycoprotein</keyword>
<accession>A0A1S3GZA3</accession>
<keyword evidence="2" id="KW-1015">Disulfide bond</keyword>
<dbReference type="Gene3D" id="3.15.10.10">
    <property type="entry name" value="Bactericidal permeability-increasing protein, domain 1"/>
    <property type="match status" value="1"/>
</dbReference>
<evidence type="ECO:0000259" key="6">
    <source>
        <dbReference type="SMART" id="SM00329"/>
    </source>
</evidence>
<dbReference type="InterPro" id="IPR001124">
    <property type="entry name" value="Lipid-bd_serum_glycop_C"/>
</dbReference>
<dbReference type="InterPro" id="IPR017943">
    <property type="entry name" value="Bactericidal_perm-incr_a/b_dom"/>
</dbReference>
<dbReference type="Gene3D" id="3.15.20.10">
    <property type="entry name" value="Bactericidal permeability-increasing protein, domain 2"/>
    <property type="match status" value="1"/>
</dbReference>
<dbReference type="SMART" id="SM00328">
    <property type="entry name" value="BPI1"/>
    <property type="match status" value="1"/>
</dbReference>
<dbReference type="STRING" id="7574.A0A1S3GZA3"/>
<dbReference type="PANTHER" id="PTHR10504:SF131">
    <property type="entry name" value="BPI2 DOMAIN-CONTAINING PROTEIN"/>
    <property type="match status" value="1"/>
</dbReference>